<keyword evidence="1" id="KW-0812">Transmembrane</keyword>
<name>A0A6B0TQK5_IXORI</name>
<keyword evidence="1" id="KW-1133">Transmembrane helix</keyword>
<sequence>MKPCFCYFEHRASMAIFLYFFHLSTQSVSLFLLYSLHSVTALRMFHKCRVPLEHKAEYNSNKTCGK</sequence>
<accession>A0A6B0TQK5</accession>
<evidence type="ECO:0000313" key="2">
    <source>
        <dbReference type="EMBL" id="MXU82139.1"/>
    </source>
</evidence>
<dbReference type="EMBL" id="GIFC01000056">
    <property type="protein sequence ID" value="MXU82139.1"/>
    <property type="molecule type" value="Transcribed_RNA"/>
</dbReference>
<dbReference type="AlphaFoldDB" id="A0A6B0TQK5"/>
<feature type="transmembrane region" description="Helical" evidence="1">
    <location>
        <begin position="12"/>
        <end position="34"/>
    </location>
</feature>
<protein>
    <submittedName>
        <fullName evidence="2">Putative secreted protein</fullName>
    </submittedName>
</protein>
<organism evidence="2">
    <name type="scientific">Ixodes ricinus</name>
    <name type="common">Common tick</name>
    <name type="synonym">Acarus ricinus</name>
    <dbReference type="NCBI Taxonomy" id="34613"/>
    <lineage>
        <taxon>Eukaryota</taxon>
        <taxon>Metazoa</taxon>
        <taxon>Ecdysozoa</taxon>
        <taxon>Arthropoda</taxon>
        <taxon>Chelicerata</taxon>
        <taxon>Arachnida</taxon>
        <taxon>Acari</taxon>
        <taxon>Parasitiformes</taxon>
        <taxon>Ixodida</taxon>
        <taxon>Ixodoidea</taxon>
        <taxon>Ixodidae</taxon>
        <taxon>Ixodinae</taxon>
        <taxon>Ixodes</taxon>
    </lineage>
</organism>
<keyword evidence="1" id="KW-0472">Membrane</keyword>
<reference evidence="2" key="1">
    <citation type="submission" date="2019-12" db="EMBL/GenBank/DDBJ databases">
        <title>An insight into the sialome of adult female Ixodes ricinus ticks feeding for 6 days.</title>
        <authorList>
            <person name="Perner J."/>
            <person name="Ribeiro J.M.C."/>
        </authorList>
    </citation>
    <scope>NUCLEOTIDE SEQUENCE</scope>
    <source>
        <strain evidence="2">Semi-engorged</strain>
        <tissue evidence="2">Salivary glands</tissue>
    </source>
</reference>
<proteinExistence type="predicted"/>
<evidence type="ECO:0000256" key="1">
    <source>
        <dbReference type="SAM" id="Phobius"/>
    </source>
</evidence>